<dbReference type="AlphaFoldDB" id="A0A4R6TG59"/>
<dbReference type="Proteomes" id="UP000295390">
    <property type="component" value="Unassembled WGS sequence"/>
</dbReference>
<proteinExistence type="predicted"/>
<evidence type="ECO:0000313" key="2">
    <source>
        <dbReference type="Proteomes" id="UP000295390"/>
    </source>
</evidence>
<protein>
    <submittedName>
        <fullName evidence="1">Uncharacterized protein</fullName>
    </submittedName>
</protein>
<gene>
    <name evidence="1" type="ORF">DFQ07_1520</name>
</gene>
<keyword evidence="2" id="KW-1185">Reference proteome</keyword>
<evidence type="ECO:0000313" key="1">
    <source>
        <dbReference type="EMBL" id="TDQ27669.1"/>
    </source>
</evidence>
<sequence>MANQKEEEMAQRWIDEMVELGLTKSQMVIVIHKARAKYLELLKNQIQYIKQAPAEARAKTKAR</sequence>
<name>A0A4R6TG59_9FLAO</name>
<organism evidence="1 2">
    <name type="scientific">Tenacibaculum caenipelagi</name>
    <dbReference type="NCBI Taxonomy" id="1325435"/>
    <lineage>
        <taxon>Bacteria</taxon>
        <taxon>Pseudomonadati</taxon>
        <taxon>Bacteroidota</taxon>
        <taxon>Flavobacteriia</taxon>
        <taxon>Flavobacteriales</taxon>
        <taxon>Flavobacteriaceae</taxon>
        <taxon>Tenacibaculum</taxon>
    </lineage>
</organism>
<comment type="caution">
    <text evidence="1">The sequence shown here is derived from an EMBL/GenBank/DDBJ whole genome shotgun (WGS) entry which is preliminary data.</text>
</comment>
<reference evidence="1 2" key="1">
    <citation type="submission" date="2019-03" db="EMBL/GenBank/DDBJ databases">
        <title>Genomic Encyclopedia of Type Strains, Phase III (KMG-III): the genomes of soil and plant-associated and newly described type strains.</title>
        <authorList>
            <person name="Whitman W."/>
        </authorList>
    </citation>
    <scope>NUCLEOTIDE SEQUENCE [LARGE SCALE GENOMIC DNA]</scope>
    <source>
        <strain evidence="1 2">CECT 8283</strain>
    </source>
</reference>
<dbReference type="RefSeq" id="WP_133535650.1">
    <property type="nucleotide sequence ID" value="NZ_SNYH01000003.1"/>
</dbReference>
<dbReference type="EMBL" id="SNYH01000003">
    <property type="protein sequence ID" value="TDQ27669.1"/>
    <property type="molecule type" value="Genomic_DNA"/>
</dbReference>
<accession>A0A4R6TG59</accession>